<reference evidence="1" key="1">
    <citation type="submission" date="2022-06" db="EMBL/GenBank/DDBJ databases">
        <title>Aquibacillus sp. a new bacterium isolated from soil saline samples.</title>
        <authorList>
            <person name="Galisteo C."/>
            <person name="De La Haba R."/>
            <person name="Sanchez-Porro C."/>
            <person name="Ventosa A."/>
        </authorList>
    </citation>
    <scope>NUCLEOTIDE SEQUENCE</scope>
    <source>
        <strain evidence="1">JCM 12387</strain>
    </source>
</reference>
<protein>
    <submittedName>
        <fullName evidence="1">Uncharacterized protein</fullName>
    </submittedName>
</protein>
<dbReference type="AlphaFoldDB" id="A0A9X4AK30"/>
<organism evidence="1 2">
    <name type="scientific">Aquibacillus koreensis</name>
    <dbReference type="NCBI Taxonomy" id="279446"/>
    <lineage>
        <taxon>Bacteria</taxon>
        <taxon>Bacillati</taxon>
        <taxon>Bacillota</taxon>
        <taxon>Bacilli</taxon>
        <taxon>Bacillales</taxon>
        <taxon>Bacillaceae</taxon>
        <taxon>Aquibacillus</taxon>
    </lineage>
</organism>
<sequence>MNNQNEKEELLIQALKTQQSILTLLDHTLLDIYKAETNLPQEQQNQEVINLSYQIRNIVGKKPKLKELYKRLEEEHGVDFSRE</sequence>
<gene>
    <name evidence="1" type="ORF">NC661_11675</name>
</gene>
<keyword evidence="2" id="KW-1185">Reference proteome</keyword>
<dbReference type="EMBL" id="JAMQJZ010000008">
    <property type="protein sequence ID" value="MDC3421030.1"/>
    <property type="molecule type" value="Genomic_DNA"/>
</dbReference>
<evidence type="ECO:0000313" key="1">
    <source>
        <dbReference type="EMBL" id="MDC3421030.1"/>
    </source>
</evidence>
<dbReference type="RefSeq" id="WP_259867604.1">
    <property type="nucleotide sequence ID" value="NZ_JAMQJZ010000008.1"/>
</dbReference>
<dbReference type="Proteomes" id="UP001145072">
    <property type="component" value="Unassembled WGS sequence"/>
</dbReference>
<comment type="caution">
    <text evidence="1">The sequence shown here is derived from an EMBL/GenBank/DDBJ whole genome shotgun (WGS) entry which is preliminary data.</text>
</comment>
<proteinExistence type="predicted"/>
<name>A0A9X4AK30_9BACI</name>
<evidence type="ECO:0000313" key="2">
    <source>
        <dbReference type="Proteomes" id="UP001145072"/>
    </source>
</evidence>
<accession>A0A9X4AK30</accession>